<dbReference type="PANTHER" id="PTHR47655:SF3">
    <property type="entry name" value="ZN(II)2CYS6 TRANSCRIPTION FACTOR (EUROFUNG)"/>
    <property type="match status" value="1"/>
</dbReference>
<dbReference type="Pfam" id="PF00172">
    <property type="entry name" value="Zn_clus"/>
    <property type="match status" value="1"/>
</dbReference>
<dbReference type="GO" id="GO:0003677">
    <property type="term" value="F:DNA binding"/>
    <property type="evidence" value="ECO:0007669"/>
    <property type="project" value="UniProtKB-KW"/>
</dbReference>
<dbReference type="EMBL" id="KV878135">
    <property type="protein sequence ID" value="OJJ06498.1"/>
    <property type="molecule type" value="Genomic_DNA"/>
</dbReference>
<keyword evidence="4" id="KW-0539">Nucleus</keyword>
<dbReference type="SUPFAM" id="SSF57701">
    <property type="entry name" value="Zn2/Cys6 DNA-binding domain"/>
    <property type="match status" value="1"/>
</dbReference>
<dbReference type="VEuPathDB" id="FungiDB:ASPVEDRAFT_45870"/>
<protein>
    <recommendedName>
        <fullName evidence="6">Zn(2)-C6 fungal-type domain-containing protein</fullName>
    </recommendedName>
</protein>
<evidence type="ECO:0000256" key="2">
    <source>
        <dbReference type="ARBA" id="ARBA00023125"/>
    </source>
</evidence>
<dbReference type="InterPro" id="IPR001138">
    <property type="entry name" value="Zn2Cys6_DnaBD"/>
</dbReference>
<dbReference type="RefSeq" id="XP_040672260.1">
    <property type="nucleotide sequence ID" value="XM_040813410.1"/>
</dbReference>
<proteinExistence type="predicted"/>
<dbReference type="GO" id="GO:0000981">
    <property type="term" value="F:DNA-binding transcription factor activity, RNA polymerase II-specific"/>
    <property type="evidence" value="ECO:0007669"/>
    <property type="project" value="InterPro"/>
</dbReference>
<dbReference type="STRING" id="1036611.A0A1L9PYA8"/>
<evidence type="ECO:0000313" key="8">
    <source>
        <dbReference type="Proteomes" id="UP000184073"/>
    </source>
</evidence>
<dbReference type="AlphaFoldDB" id="A0A1L9PYA8"/>
<feature type="region of interest" description="Disordered" evidence="5">
    <location>
        <begin position="1"/>
        <end position="21"/>
    </location>
</feature>
<reference evidence="8" key="1">
    <citation type="journal article" date="2017" name="Genome Biol.">
        <title>Comparative genomics reveals high biological diversity and specific adaptations in the industrially and medically important fungal genus Aspergillus.</title>
        <authorList>
            <person name="de Vries R.P."/>
            <person name="Riley R."/>
            <person name="Wiebenga A."/>
            <person name="Aguilar-Osorio G."/>
            <person name="Amillis S."/>
            <person name="Uchima C.A."/>
            <person name="Anderluh G."/>
            <person name="Asadollahi M."/>
            <person name="Askin M."/>
            <person name="Barry K."/>
            <person name="Battaglia E."/>
            <person name="Bayram O."/>
            <person name="Benocci T."/>
            <person name="Braus-Stromeyer S.A."/>
            <person name="Caldana C."/>
            <person name="Canovas D."/>
            <person name="Cerqueira G.C."/>
            <person name="Chen F."/>
            <person name="Chen W."/>
            <person name="Choi C."/>
            <person name="Clum A."/>
            <person name="Dos Santos R.A."/>
            <person name="Damasio A.R."/>
            <person name="Diallinas G."/>
            <person name="Emri T."/>
            <person name="Fekete E."/>
            <person name="Flipphi M."/>
            <person name="Freyberg S."/>
            <person name="Gallo A."/>
            <person name="Gournas C."/>
            <person name="Habgood R."/>
            <person name="Hainaut M."/>
            <person name="Harispe M.L."/>
            <person name="Henrissat B."/>
            <person name="Hilden K.S."/>
            <person name="Hope R."/>
            <person name="Hossain A."/>
            <person name="Karabika E."/>
            <person name="Karaffa L."/>
            <person name="Karanyi Z."/>
            <person name="Krasevec N."/>
            <person name="Kuo A."/>
            <person name="Kusch H."/>
            <person name="LaButti K."/>
            <person name="Lagendijk E.L."/>
            <person name="Lapidus A."/>
            <person name="Levasseur A."/>
            <person name="Lindquist E."/>
            <person name="Lipzen A."/>
            <person name="Logrieco A.F."/>
            <person name="MacCabe A."/>
            <person name="Maekelae M.R."/>
            <person name="Malavazi I."/>
            <person name="Melin P."/>
            <person name="Meyer V."/>
            <person name="Mielnichuk N."/>
            <person name="Miskei M."/>
            <person name="Molnar A.P."/>
            <person name="Mule G."/>
            <person name="Ngan C.Y."/>
            <person name="Orejas M."/>
            <person name="Orosz E."/>
            <person name="Ouedraogo J.P."/>
            <person name="Overkamp K.M."/>
            <person name="Park H.-S."/>
            <person name="Perrone G."/>
            <person name="Piumi F."/>
            <person name="Punt P.J."/>
            <person name="Ram A.F."/>
            <person name="Ramon A."/>
            <person name="Rauscher S."/>
            <person name="Record E."/>
            <person name="Riano-Pachon D.M."/>
            <person name="Robert V."/>
            <person name="Roehrig J."/>
            <person name="Ruller R."/>
            <person name="Salamov A."/>
            <person name="Salih N.S."/>
            <person name="Samson R.A."/>
            <person name="Sandor E."/>
            <person name="Sanguinetti M."/>
            <person name="Schuetze T."/>
            <person name="Sepcic K."/>
            <person name="Shelest E."/>
            <person name="Sherlock G."/>
            <person name="Sophianopoulou V."/>
            <person name="Squina F.M."/>
            <person name="Sun H."/>
            <person name="Susca A."/>
            <person name="Todd R.B."/>
            <person name="Tsang A."/>
            <person name="Unkles S.E."/>
            <person name="van de Wiele N."/>
            <person name="van Rossen-Uffink D."/>
            <person name="Oliveira J.V."/>
            <person name="Vesth T.C."/>
            <person name="Visser J."/>
            <person name="Yu J.-H."/>
            <person name="Zhou M."/>
            <person name="Andersen M.R."/>
            <person name="Archer D.B."/>
            <person name="Baker S.E."/>
            <person name="Benoit I."/>
            <person name="Brakhage A.A."/>
            <person name="Braus G.H."/>
            <person name="Fischer R."/>
            <person name="Frisvad J.C."/>
            <person name="Goldman G.H."/>
            <person name="Houbraken J."/>
            <person name="Oakley B."/>
            <person name="Pocsi I."/>
            <person name="Scazzocchio C."/>
            <person name="Seiboth B."/>
            <person name="vanKuyk P.A."/>
            <person name="Wortman J."/>
            <person name="Dyer P.S."/>
            <person name="Grigoriev I.V."/>
        </authorList>
    </citation>
    <scope>NUCLEOTIDE SEQUENCE [LARGE SCALE GENOMIC DNA]</scope>
    <source>
        <strain evidence="8">CBS 583.65</strain>
    </source>
</reference>
<feature type="domain" description="Zn(2)-C6 fungal-type" evidence="6">
    <location>
        <begin position="24"/>
        <end position="53"/>
    </location>
</feature>
<dbReference type="Proteomes" id="UP000184073">
    <property type="component" value="Unassembled WGS sequence"/>
</dbReference>
<keyword evidence="8" id="KW-1185">Reference proteome</keyword>
<evidence type="ECO:0000259" key="6">
    <source>
        <dbReference type="PROSITE" id="PS50048"/>
    </source>
</evidence>
<evidence type="ECO:0000313" key="7">
    <source>
        <dbReference type="EMBL" id="OJJ06498.1"/>
    </source>
</evidence>
<sequence length="180" mass="20266">MGGRTDSESANSPDALERKRTAKACDRCRLKKTKCRGSQPCDRCTVDNSICTFDRPRKVCERTYPKGYVELLEKQQDVLVGGLQKLYAIACDGGLQTRPVANTRCGPPLTTDILSWLGELDTDQGSPFFENPEDLKRLMFDQGKSTSPTTAEDLDWTCDPPAINLEMDWDYELFWRSGLD</sequence>
<dbReference type="InterPro" id="IPR036864">
    <property type="entry name" value="Zn2-C6_fun-type_DNA-bd_sf"/>
</dbReference>
<dbReference type="InterPro" id="IPR052783">
    <property type="entry name" value="Metabolic/Drug-Res_Regulator"/>
</dbReference>
<organism evidence="7 8">
    <name type="scientific">Aspergillus versicolor CBS 583.65</name>
    <dbReference type="NCBI Taxonomy" id="1036611"/>
    <lineage>
        <taxon>Eukaryota</taxon>
        <taxon>Fungi</taxon>
        <taxon>Dikarya</taxon>
        <taxon>Ascomycota</taxon>
        <taxon>Pezizomycotina</taxon>
        <taxon>Eurotiomycetes</taxon>
        <taxon>Eurotiomycetidae</taxon>
        <taxon>Eurotiales</taxon>
        <taxon>Aspergillaceae</taxon>
        <taxon>Aspergillus</taxon>
        <taxon>Aspergillus subgen. Nidulantes</taxon>
    </lineage>
</organism>
<evidence type="ECO:0000256" key="4">
    <source>
        <dbReference type="ARBA" id="ARBA00023242"/>
    </source>
</evidence>
<keyword evidence="3" id="KW-0804">Transcription</keyword>
<name>A0A1L9PYA8_ASPVE</name>
<accession>A0A1L9PYA8</accession>
<dbReference type="SMART" id="SM00066">
    <property type="entry name" value="GAL4"/>
    <property type="match status" value="1"/>
</dbReference>
<gene>
    <name evidence="7" type="ORF">ASPVEDRAFT_45870</name>
</gene>
<dbReference type="PANTHER" id="PTHR47655">
    <property type="entry name" value="QUINIC ACID UTILIZATION ACTIVATOR"/>
    <property type="match status" value="1"/>
</dbReference>
<dbReference type="PROSITE" id="PS00463">
    <property type="entry name" value="ZN2_CY6_FUNGAL_1"/>
    <property type="match status" value="1"/>
</dbReference>
<evidence type="ECO:0000256" key="3">
    <source>
        <dbReference type="ARBA" id="ARBA00023163"/>
    </source>
</evidence>
<evidence type="ECO:0000256" key="1">
    <source>
        <dbReference type="ARBA" id="ARBA00023015"/>
    </source>
</evidence>
<evidence type="ECO:0000256" key="5">
    <source>
        <dbReference type="SAM" id="MobiDB-lite"/>
    </source>
</evidence>
<dbReference type="GO" id="GO:0008270">
    <property type="term" value="F:zinc ion binding"/>
    <property type="evidence" value="ECO:0007669"/>
    <property type="project" value="InterPro"/>
</dbReference>
<dbReference type="GeneID" id="63728921"/>
<dbReference type="OrthoDB" id="4151048at2759"/>
<keyword evidence="2" id="KW-0238">DNA-binding</keyword>
<dbReference type="PROSITE" id="PS50048">
    <property type="entry name" value="ZN2_CY6_FUNGAL_2"/>
    <property type="match status" value="1"/>
</dbReference>
<dbReference type="CDD" id="cd00067">
    <property type="entry name" value="GAL4"/>
    <property type="match status" value="1"/>
</dbReference>
<dbReference type="Gene3D" id="4.10.240.10">
    <property type="entry name" value="Zn(2)-C6 fungal-type DNA-binding domain"/>
    <property type="match status" value="1"/>
</dbReference>
<keyword evidence="1" id="KW-0805">Transcription regulation</keyword>